<keyword evidence="2" id="KW-1185">Reference proteome</keyword>
<sequence length="99" mass="11614">MPQLFRGNYYGNFGAVDSEPRSMTKFQSRGCYSDCNYLPQIDFRATDELQKIIFRYHDVLPENYMIPTFFNATGSSTENRQPHLIKKALNLCSYLRQPF</sequence>
<name>A0AAW2GI30_9HYME</name>
<proteinExistence type="predicted"/>
<dbReference type="AlphaFoldDB" id="A0AAW2GI30"/>
<protein>
    <submittedName>
        <fullName evidence="1">Uncharacterized protein</fullName>
    </submittedName>
</protein>
<comment type="caution">
    <text evidence="1">The sequence shown here is derived from an EMBL/GenBank/DDBJ whole genome shotgun (WGS) entry which is preliminary data.</text>
</comment>
<reference evidence="1 2" key="1">
    <citation type="submission" date="2023-03" db="EMBL/GenBank/DDBJ databases">
        <title>High recombination rates correlate with genetic variation in Cardiocondyla obscurior ants.</title>
        <authorList>
            <person name="Errbii M."/>
        </authorList>
    </citation>
    <scope>NUCLEOTIDE SEQUENCE [LARGE SCALE GENOMIC DNA]</scope>
    <source>
        <strain evidence="1">Alpha-2009</strain>
        <tissue evidence="1">Whole body</tissue>
    </source>
</reference>
<evidence type="ECO:0000313" key="2">
    <source>
        <dbReference type="Proteomes" id="UP001430953"/>
    </source>
</evidence>
<evidence type="ECO:0000313" key="1">
    <source>
        <dbReference type="EMBL" id="KAL0127195.1"/>
    </source>
</evidence>
<dbReference type="EMBL" id="JADYXP020000004">
    <property type="protein sequence ID" value="KAL0127195.1"/>
    <property type="molecule type" value="Genomic_DNA"/>
</dbReference>
<accession>A0AAW2GI30</accession>
<dbReference type="Proteomes" id="UP001430953">
    <property type="component" value="Unassembled WGS sequence"/>
</dbReference>
<gene>
    <name evidence="1" type="ORF">PUN28_005469</name>
</gene>
<organism evidence="1 2">
    <name type="scientific">Cardiocondyla obscurior</name>
    <dbReference type="NCBI Taxonomy" id="286306"/>
    <lineage>
        <taxon>Eukaryota</taxon>
        <taxon>Metazoa</taxon>
        <taxon>Ecdysozoa</taxon>
        <taxon>Arthropoda</taxon>
        <taxon>Hexapoda</taxon>
        <taxon>Insecta</taxon>
        <taxon>Pterygota</taxon>
        <taxon>Neoptera</taxon>
        <taxon>Endopterygota</taxon>
        <taxon>Hymenoptera</taxon>
        <taxon>Apocrita</taxon>
        <taxon>Aculeata</taxon>
        <taxon>Formicoidea</taxon>
        <taxon>Formicidae</taxon>
        <taxon>Myrmicinae</taxon>
        <taxon>Cardiocondyla</taxon>
    </lineage>
</organism>